<evidence type="ECO:0000259" key="6">
    <source>
        <dbReference type="Pfam" id="PF01782"/>
    </source>
</evidence>
<evidence type="ECO:0000259" key="7">
    <source>
        <dbReference type="Pfam" id="PF24986"/>
    </source>
</evidence>
<reference evidence="8" key="1">
    <citation type="submission" date="2020-07" db="EMBL/GenBank/DDBJ databases">
        <title>Huge and variable diversity of episymbiotic CPR bacteria and DPANN archaea in groundwater ecosystems.</title>
        <authorList>
            <person name="He C.Y."/>
            <person name="Keren R."/>
            <person name="Whittaker M."/>
            <person name="Farag I.F."/>
            <person name="Doudna J."/>
            <person name="Cate J.H.D."/>
            <person name="Banfield J.F."/>
        </authorList>
    </citation>
    <scope>NUCLEOTIDE SEQUENCE</scope>
    <source>
        <strain evidence="8">NC_groundwater_1482_Ag_S-0.65um_47_24</strain>
    </source>
</reference>
<comment type="caution">
    <text evidence="8">The sequence shown here is derived from an EMBL/GenBank/DDBJ whole genome shotgun (WGS) entry which is preliminary data.</text>
</comment>
<dbReference type="GO" id="GO:0043022">
    <property type="term" value="F:ribosome binding"/>
    <property type="evidence" value="ECO:0007669"/>
    <property type="project" value="InterPro"/>
</dbReference>
<evidence type="ECO:0000256" key="3">
    <source>
        <dbReference type="ARBA" id="ARBA00022552"/>
    </source>
</evidence>
<evidence type="ECO:0000256" key="2">
    <source>
        <dbReference type="ARBA" id="ARBA00022517"/>
    </source>
</evidence>
<dbReference type="SUPFAM" id="SSF50447">
    <property type="entry name" value="Translation proteins"/>
    <property type="match status" value="1"/>
</dbReference>
<keyword evidence="4 5" id="KW-0143">Chaperone</keyword>
<keyword evidence="1 5" id="KW-0963">Cytoplasm</keyword>
<evidence type="ECO:0000256" key="5">
    <source>
        <dbReference type="HAMAP-Rule" id="MF_00014"/>
    </source>
</evidence>
<dbReference type="InterPro" id="IPR002676">
    <property type="entry name" value="RimM_N"/>
</dbReference>
<evidence type="ECO:0000313" key="9">
    <source>
        <dbReference type="Proteomes" id="UP000772181"/>
    </source>
</evidence>
<comment type="function">
    <text evidence="5">An accessory protein needed during the final step in the assembly of 30S ribosomal subunit, possibly for assembly of the head region. Essential for efficient processing of 16S rRNA. May be needed both before and after RbfA during the maturation of 16S rRNA. It has affinity for free ribosomal 30S subunits but not for 70S ribosomes.</text>
</comment>
<sequence>MVGEYVPVGKIVRPHGIKGGLKIWPYLEKEGFYLELKEVRLVSIQAEGLDVQVFRAFKQRDHIIYYLQGIDSIEAGEVWRGGEIAVPPERFEKLPLHNYYWHELEGLMVYTEDGRNIGQIKDFLQTGANQVLVVMGNQGEVLVPAIKMVIVQVDLEGKKVIINPLEGLLD</sequence>
<accession>A0A933LRT1</accession>
<dbReference type="GO" id="GO:0006364">
    <property type="term" value="P:rRNA processing"/>
    <property type="evidence" value="ECO:0007669"/>
    <property type="project" value="UniProtKB-UniRule"/>
</dbReference>
<dbReference type="PANTHER" id="PTHR33692">
    <property type="entry name" value="RIBOSOME MATURATION FACTOR RIMM"/>
    <property type="match status" value="1"/>
</dbReference>
<comment type="subcellular location">
    <subcellularLocation>
        <location evidence="5">Cytoplasm</location>
    </subcellularLocation>
</comment>
<feature type="domain" description="Ribosome maturation factor RimM PRC barrel" evidence="7">
    <location>
        <begin position="101"/>
        <end position="168"/>
    </location>
</feature>
<comment type="domain">
    <text evidence="5">The PRC barrel domain binds ribosomal protein uS19.</text>
</comment>
<comment type="similarity">
    <text evidence="5">Belongs to the RimM family.</text>
</comment>
<dbReference type="InterPro" id="IPR011033">
    <property type="entry name" value="PRC_barrel-like_sf"/>
</dbReference>
<evidence type="ECO:0000256" key="1">
    <source>
        <dbReference type="ARBA" id="ARBA00022490"/>
    </source>
</evidence>
<dbReference type="GO" id="GO:0005737">
    <property type="term" value="C:cytoplasm"/>
    <property type="evidence" value="ECO:0007669"/>
    <property type="project" value="UniProtKB-SubCell"/>
</dbReference>
<dbReference type="InterPro" id="IPR056792">
    <property type="entry name" value="PRC_RimM"/>
</dbReference>
<feature type="domain" description="RimM N-terminal" evidence="6">
    <location>
        <begin position="8"/>
        <end position="89"/>
    </location>
</feature>
<protein>
    <recommendedName>
        <fullName evidence="5">Ribosome maturation factor RimM</fullName>
    </recommendedName>
</protein>
<proteinExistence type="inferred from homology"/>
<dbReference type="SUPFAM" id="SSF50346">
    <property type="entry name" value="PRC-barrel domain"/>
    <property type="match status" value="1"/>
</dbReference>
<evidence type="ECO:0000256" key="4">
    <source>
        <dbReference type="ARBA" id="ARBA00023186"/>
    </source>
</evidence>
<dbReference type="AlphaFoldDB" id="A0A933LRT1"/>
<organism evidence="8 9">
    <name type="scientific">Tectimicrobiota bacterium</name>
    <dbReference type="NCBI Taxonomy" id="2528274"/>
    <lineage>
        <taxon>Bacteria</taxon>
        <taxon>Pseudomonadati</taxon>
        <taxon>Nitrospinota/Tectimicrobiota group</taxon>
        <taxon>Candidatus Tectimicrobiota</taxon>
    </lineage>
</organism>
<dbReference type="Proteomes" id="UP000772181">
    <property type="component" value="Unassembled WGS sequence"/>
</dbReference>
<comment type="subunit">
    <text evidence="5">Binds ribosomal protein uS19.</text>
</comment>
<dbReference type="PANTHER" id="PTHR33692:SF1">
    <property type="entry name" value="RIBOSOME MATURATION FACTOR RIMM"/>
    <property type="match status" value="1"/>
</dbReference>
<dbReference type="GO" id="GO:0005840">
    <property type="term" value="C:ribosome"/>
    <property type="evidence" value="ECO:0007669"/>
    <property type="project" value="InterPro"/>
</dbReference>
<dbReference type="InterPro" id="IPR011961">
    <property type="entry name" value="RimM"/>
</dbReference>
<gene>
    <name evidence="5 8" type="primary">rimM</name>
    <name evidence="8" type="ORF">HY730_09855</name>
</gene>
<name>A0A933LRT1_UNCTE</name>
<dbReference type="Pfam" id="PF01782">
    <property type="entry name" value="RimM"/>
    <property type="match status" value="1"/>
</dbReference>
<dbReference type="EMBL" id="JACQWF010000425">
    <property type="protein sequence ID" value="MBI4596657.1"/>
    <property type="molecule type" value="Genomic_DNA"/>
</dbReference>
<dbReference type="Gene3D" id="2.40.30.60">
    <property type="entry name" value="RimM"/>
    <property type="match status" value="1"/>
</dbReference>
<evidence type="ECO:0000313" key="8">
    <source>
        <dbReference type="EMBL" id="MBI4596657.1"/>
    </source>
</evidence>
<keyword evidence="3 5" id="KW-0698">rRNA processing</keyword>
<dbReference type="NCBIfam" id="TIGR02273">
    <property type="entry name" value="16S_RimM"/>
    <property type="match status" value="1"/>
</dbReference>
<dbReference type="HAMAP" id="MF_00014">
    <property type="entry name" value="Ribosome_mat_RimM"/>
    <property type="match status" value="1"/>
</dbReference>
<dbReference type="InterPro" id="IPR009000">
    <property type="entry name" value="Transl_B-barrel_sf"/>
</dbReference>
<dbReference type="InterPro" id="IPR036976">
    <property type="entry name" value="RimM_N_sf"/>
</dbReference>
<dbReference type="Pfam" id="PF24986">
    <property type="entry name" value="PRC_RimM"/>
    <property type="match status" value="1"/>
</dbReference>
<keyword evidence="2 5" id="KW-0690">Ribosome biogenesis</keyword>
<dbReference type="GO" id="GO:0042274">
    <property type="term" value="P:ribosomal small subunit biogenesis"/>
    <property type="evidence" value="ECO:0007669"/>
    <property type="project" value="UniProtKB-UniRule"/>
</dbReference>
<dbReference type="Gene3D" id="2.30.30.240">
    <property type="entry name" value="PRC-barrel domain"/>
    <property type="match status" value="1"/>
</dbReference>